<evidence type="ECO:0000256" key="15">
    <source>
        <dbReference type="SAM" id="MobiDB-lite"/>
    </source>
</evidence>
<keyword evidence="8" id="KW-0238">DNA-binding</keyword>
<dbReference type="InterPro" id="IPR038726">
    <property type="entry name" value="PDDEXK_AddAB-type"/>
</dbReference>
<gene>
    <name evidence="18" type="ORF">FOB48_08035</name>
</gene>
<dbReference type="CDD" id="cd17932">
    <property type="entry name" value="DEXQc_UvrD"/>
    <property type="match status" value="1"/>
</dbReference>
<dbReference type="Pfam" id="PF13361">
    <property type="entry name" value="UvrD_C"/>
    <property type="match status" value="1"/>
</dbReference>
<dbReference type="PANTHER" id="PTHR11070">
    <property type="entry name" value="UVRD / RECB / PCRA DNA HELICASE FAMILY MEMBER"/>
    <property type="match status" value="1"/>
</dbReference>
<evidence type="ECO:0000256" key="12">
    <source>
        <dbReference type="ARBA" id="ARBA00034808"/>
    </source>
</evidence>
<reference evidence="18 19" key="1">
    <citation type="submission" date="2019-09" db="EMBL/GenBank/DDBJ databases">
        <title>FDA dAtabase for Regulatory Grade micrObial Sequences (FDA-ARGOS): Supporting development and validation of Infectious Disease Dx tests.</title>
        <authorList>
            <person name="Sciortino C."/>
            <person name="Tallon L."/>
            <person name="Sadzewicz L."/>
            <person name="Vavikolanu K."/>
            <person name="Mehta A."/>
            <person name="Aluvathingal J."/>
            <person name="Nadendla S."/>
            <person name="Nandy P."/>
            <person name="Geyer C."/>
            <person name="Yan Y."/>
            <person name="Sichtig H."/>
        </authorList>
    </citation>
    <scope>NUCLEOTIDE SEQUENCE [LARGE SCALE GENOMIC DNA]</scope>
    <source>
        <strain evidence="18 19">FDAARGOS_640</strain>
    </source>
</reference>
<dbReference type="SUPFAM" id="SSF52980">
    <property type="entry name" value="Restriction endonuclease-like"/>
    <property type="match status" value="1"/>
</dbReference>
<keyword evidence="6" id="KW-0269">Exonuclease</keyword>
<evidence type="ECO:0000256" key="9">
    <source>
        <dbReference type="ARBA" id="ARBA00023204"/>
    </source>
</evidence>
<name>A0ABX6A6J3_9MICO</name>
<evidence type="ECO:0000256" key="1">
    <source>
        <dbReference type="ARBA" id="ARBA00022722"/>
    </source>
</evidence>
<evidence type="ECO:0000256" key="2">
    <source>
        <dbReference type="ARBA" id="ARBA00022741"/>
    </source>
</evidence>
<keyword evidence="19" id="KW-1185">Reference proteome</keyword>
<evidence type="ECO:0000256" key="3">
    <source>
        <dbReference type="ARBA" id="ARBA00022763"/>
    </source>
</evidence>
<keyword evidence="2 14" id="KW-0547">Nucleotide-binding</keyword>
<dbReference type="Proteomes" id="UP000323865">
    <property type="component" value="Chromosome"/>
</dbReference>
<evidence type="ECO:0000256" key="5">
    <source>
        <dbReference type="ARBA" id="ARBA00022806"/>
    </source>
</evidence>
<evidence type="ECO:0000256" key="8">
    <source>
        <dbReference type="ARBA" id="ARBA00023125"/>
    </source>
</evidence>
<dbReference type="Gene3D" id="1.10.486.10">
    <property type="entry name" value="PCRA, domain 4"/>
    <property type="match status" value="1"/>
</dbReference>
<dbReference type="InterPro" id="IPR027417">
    <property type="entry name" value="P-loop_NTPase"/>
</dbReference>
<protein>
    <recommendedName>
        <fullName evidence="12">DNA 3'-5' helicase</fullName>
        <ecNumber evidence="12">5.6.2.4</ecNumber>
    </recommendedName>
</protein>
<evidence type="ECO:0000256" key="4">
    <source>
        <dbReference type="ARBA" id="ARBA00022801"/>
    </source>
</evidence>
<keyword evidence="10" id="KW-0413">Isomerase</keyword>
<dbReference type="Gene3D" id="3.90.320.10">
    <property type="match status" value="1"/>
</dbReference>
<dbReference type="InterPro" id="IPR014016">
    <property type="entry name" value="UvrD-like_ATP-bd"/>
</dbReference>
<dbReference type="GO" id="GO:0004386">
    <property type="term" value="F:helicase activity"/>
    <property type="evidence" value="ECO:0007669"/>
    <property type="project" value="UniProtKB-KW"/>
</dbReference>
<accession>A0ABX6A6J3</accession>
<feature type="domain" description="UvrD-like helicase C-terminal" evidence="17">
    <location>
        <begin position="369"/>
        <end position="684"/>
    </location>
</feature>
<dbReference type="SUPFAM" id="SSF52540">
    <property type="entry name" value="P-loop containing nucleoside triphosphate hydrolases"/>
    <property type="match status" value="1"/>
</dbReference>
<evidence type="ECO:0000256" key="10">
    <source>
        <dbReference type="ARBA" id="ARBA00023235"/>
    </source>
</evidence>
<evidence type="ECO:0000256" key="6">
    <source>
        <dbReference type="ARBA" id="ARBA00022839"/>
    </source>
</evidence>
<keyword evidence="9" id="KW-0234">DNA repair</keyword>
<evidence type="ECO:0000313" key="18">
    <source>
        <dbReference type="EMBL" id="QEU12255.1"/>
    </source>
</evidence>
<feature type="region of interest" description="Disordered" evidence="15">
    <location>
        <begin position="703"/>
        <end position="722"/>
    </location>
</feature>
<dbReference type="Gene3D" id="3.40.50.300">
    <property type="entry name" value="P-loop containing nucleotide triphosphate hydrolases"/>
    <property type="match status" value="2"/>
</dbReference>
<dbReference type="EMBL" id="CP044108">
    <property type="protein sequence ID" value="QEU12255.1"/>
    <property type="molecule type" value="Genomic_DNA"/>
</dbReference>
<evidence type="ECO:0000256" key="14">
    <source>
        <dbReference type="PROSITE-ProRule" id="PRU00560"/>
    </source>
</evidence>
<evidence type="ECO:0000259" key="16">
    <source>
        <dbReference type="PROSITE" id="PS51198"/>
    </source>
</evidence>
<keyword evidence="5 14" id="KW-0347">Helicase</keyword>
<dbReference type="Pfam" id="PF12705">
    <property type="entry name" value="PDDEXK_1"/>
    <property type="match status" value="1"/>
</dbReference>
<feature type="binding site" evidence="14">
    <location>
        <begin position="47"/>
        <end position="54"/>
    </location>
    <ligand>
        <name>ATP</name>
        <dbReference type="ChEBI" id="CHEBI:30616"/>
    </ligand>
</feature>
<dbReference type="PROSITE" id="PS51198">
    <property type="entry name" value="UVRD_HELICASE_ATP_BIND"/>
    <property type="match status" value="1"/>
</dbReference>
<evidence type="ECO:0000313" key="19">
    <source>
        <dbReference type="Proteomes" id="UP000323865"/>
    </source>
</evidence>
<dbReference type="Gene3D" id="3.30.160.800">
    <property type="match status" value="1"/>
</dbReference>
<sequence>MSALPGGNVTTVRFRAREVAHLLGQHEPTPEQVAVIESPLAPALVVAGAGSGKTETMSARVVWLIANGLVEPRHVLGLTFTKKAAHELAERIDRRLASLTSAMVSAGIEPPATLAASTVQLGGQSPRVATYNGFALDLVHEHALRIGIDPDFTVIPPAAAWQIAYDLVESWQGELPFDHSSGTVASAVLSLSGALSDHLRTPRELDEYLREIEVETMNLPLQGEGGKKRTAPASVKRLWRVLEQRRSLVPLLEAFAREKRERGAIDFSDQVSLAAAIAEASSEVREDARTQHRVVLLDEFQDTSVAQLQLLASLFGSGHATCAVGDPNQAIYGWRGASAASLSSFVERWGSAECPVRQYTLSTSWRNDAALLTGANAISRPLAGSTAGITVPTLAPRPDAGPGAITVAAHATEFDEATAIAEWISTIRTAHEDETEALDEAPPSAAVLVRSRSRIPALQSALESAGLSVSVAGGDSLLAQREVSDVRSLLEVISDASRSDALVELLEGPRFRLAPADIAALGAWRRALERSAGPRAALSDPGAAFTLVDAVTSPPPHDFVSPAGQRLSASARARLASLARIIREVRGAQGLDIPDLVTVAVRALGVDIALESDPSRDQQHALANIERLRAHAETYARTASAPSLEAFLAHLDVSETEERGLEAASTQASDPNAVVISTVHAAKGLEWDHVAIASLTEGSFPSYTRQSAAKPETPGEYPAPREPGWVNELSLATIPVELRGDGEILSELRWAEAATQVELEGMFEEFRLDNGAESLREERRLMYVALTRAKKSALLTHSAWSEGASKPRQASRFVHEISALDGVELVQRGGEIGTENPLESAPRFAQWPTAPHTREKDVKEAKAAVGTARASGVNALADISEEPDLALFTEATRHVIANLRAEHEARSVYLPSRLSPSDLVALSGANAPERVRELVRPMPRKPSTSARLGTRFHAWVEETHTHGALLDVDDLLLDQEDDGTRESLQELKTKFDRSIFANMTPLALEIPVSLALERAFLSGVIDAVYPNPQGEGVWIVDWKTGRVPSGEELARKALQLTVYRLAWHQKTGVPLENIETKFHYVAAERTVEITQHPREEELVELLAQLG</sequence>
<evidence type="ECO:0000256" key="13">
    <source>
        <dbReference type="ARBA" id="ARBA00048988"/>
    </source>
</evidence>
<keyword evidence="3" id="KW-0227">DNA damage</keyword>
<dbReference type="PROSITE" id="PS51217">
    <property type="entry name" value="UVRD_HELICASE_CTER"/>
    <property type="match status" value="1"/>
</dbReference>
<organism evidence="18 19">
    <name type="scientific">Dermabacter vaginalis</name>
    <dbReference type="NCBI Taxonomy" id="1630135"/>
    <lineage>
        <taxon>Bacteria</taxon>
        <taxon>Bacillati</taxon>
        <taxon>Actinomycetota</taxon>
        <taxon>Actinomycetes</taxon>
        <taxon>Micrococcales</taxon>
        <taxon>Dermabacteraceae</taxon>
        <taxon>Dermabacter</taxon>
    </lineage>
</organism>
<dbReference type="InterPro" id="IPR000212">
    <property type="entry name" value="DNA_helicase_UvrD/REP"/>
</dbReference>
<dbReference type="InterPro" id="IPR011604">
    <property type="entry name" value="PDDEXK-like_dom_sf"/>
</dbReference>
<keyword evidence="4 14" id="KW-0378">Hydrolase</keyword>
<dbReference type="InterPro" id="IPR011335">
    <property type="entry name" value="Restrct_endonuc-II-like"/>
</dbReference>
<dbReference type="InterPro" id="IPR014017">
    <property type="entry name" value="DNA_helicase_UvrD-like_C"/>
</dbReference>
<dbReference type="EC" id="5.6.2.4" evidence="12"/>
<evidence type="ECO:0000256" key="11">
    <source>
        <dbReference type="ARBA" id="ARBA00034617"/>
    </source>
</evidence>
<comment type="catalytic activity">
    <reaction evidence="11">
        <text>Couples ATP hydrolysis with the unwinding of duplex DNA by translocating in the 3'-5' direction.</text>
        <dbReference type="EC" id="5.6.2.4"/>
    </reaction>
</comment>
<comment type="catalytic activity">
    <reaction evidence="13">
        <text>ATP + H2O = ADP + phosphate + H(+)</text>
        <dbReference type="Rhea" id="RHEA:13065"/>
        <dbReference type="ChEBI" id="CHEBI:15377"/>
        <dbReference type="ChEBI" id="CHEBI:15378"/>
        <dbReference type="ChEBI" id="CHEBI:30616"/>
        <dbReference type="ChEBI" id="CHEBI:43474"/>
        <dbReference type="ChEBI" id="CHEBI:456216"/>
        <dbReference type="EC" id="5.6.2.4"/>
    </reaction>
</comment>
<keyword evidence="1" id="KW-0540">Nuclease</keyword>
<keyword evidence="7 14" id="KW-0067">ATP-binding</keyword>
<feature type="domain" description="UvrD-like helicase ATP-binding" evidence="16">
    <location>
        <begin position="26"/>
        <end position="368"/>
    </location>
</feature>
<evidence type="ECO:0000259" key="17">
    <source>
        <dbReference type="PROSITE" id="PS51217"/>
    </source>
</evidence>
<proteinExistence type="predicted"/>
<evidence type="ECO:0000256" key="7">
    <source>
        <dbReference type="ARBA" id="ARBA00022840"/>
    </source>
</evidence>
<dbReference type="PANTHER" id="PTHR11070:SF55">
    <property type="entry name" value="DNA 3'-5' HELICASE"/>
    <property type="match status" value="1"/>
</dbReference>
<dbReference type="Pfam" id="PF00580">
    <property type="entry name" value="UvrD-helicase"/>
    <property type="match status" value="1"/>
</dbReference>